<evidence type="ECO:0000256" key="7">
    <source>
        <dbReference type="ARBA" id="ARBA00023136"/>
    </source>
</evidence>
<reference evidence="10 11" key="1">
    <citation type="journal article" date="2019" name="Int. J. Syst. Evol. Microbiol.">
        <title>The Global Catalogue of Microorganisms (GCM) 10K type strain sequencing project: providing services to taxonomists for standard genome sequencing and annotation.</title>
        <authorList>
            <consortium name="The Broad Institute Genomics Platform"/>
            <consortium name="The Broad Institute Genome Sequencing Center for Infectious Disease"/>
            <person name="Wu L."/>
            <person name="Ma J."/>
        </authorList>
    </citation>
    <scope>NUCLEOTIDE SEQUENCE [LARGE SCALE GENOMIC DNA]</scope>
    <source>
        <strain evidence="10 11">JCM 9383</strain>
    </source>
</reference>
<evidence type="ECO:0000256" key="5">
    <source>
        <dbReference type="ARBA" id="ARBA00022692"/>
    </source>
</evidence>
<evidence type="ECO:0000256" key="8">
    <source>
        <dbReference type="SAM" id="Phobius"/>
    </source>
</evidence>
<evidence type="ECO:0000256" key="1">
    <source>
        <dbReference type="ARBA" id="ARBA00004651"/>
    </source>
</evidence>
<dbReference type="PANTHER" id="PTHR43271:SF1">
    <property type="entry name" value="INNER MEMBRANE TRANSPORT PROTEIN YNFM"/>
    <property type="match status" value="1"/>
</dbReference>
<evidence type="ECO:0000256" key="6">
    <source>
        <dbReference type="ARBA" id="ARBA00022989"/>
    </source>
</evidence>
<dbReference type="InterPro" id="IPR005829">
    <property type="entry name" value="Sugar_transporter_CS"/>
</dbReference>
<keyword evidence="6 8" id="KW-1133">Transmembrane helix</keyword>
<dbReference type="EMBL" id="BAAAUX010000023">
    <property type="protein sequence ID" value="GAA2811629.1"/>
    <property type="molecule type" value="Genomic_DNA"/>
</dbReference>
<comment type="caution">
    <text evidence="10">The sequence shown here is derived from an EMBL/GenBank/DDBJ whole genome shotgun (WGS) entry which is preliminary data.</text>
</comment>
<comment type="similarity">
    <text evidence="2">Belongs to the major facilitator superfamily.</text>
</comment>
<dbReference type="PANTHER" id="PTHR43271">
    <property type="entry name" value="BLL2771 PROTEIN"/>
    <property type="match status" value="1"/>
</dbReference>
<dbReference type="Gene3D" id="1.20.1250.20">
    <property type="entry name" value="MFS general substrate transporter like domains"/>
    <property type="match status" value="1"/>
</dbReference>
<keyword evidence="11" id="KW-1185">Reference proteome</keyword>
<feature type="transmembrane region" description="Helical" evidence="8">
    <location>
        <begin position="280"/>
        <end position="297"/>
    </location>
</feature>
<feature type="transmembrane region" description="Helical" evidence="8">
    <location>
        <begin position="208"/>
        <end position="232"/>
    </location>
</feature>
<dbReference type="Pfam" id="PF07690">
    <property type="entry name" value="MFS_1"/>
    <property type="match status" value="1"/>
</dbReference>
<dbReference type="SUPFAM" id="SSF103473">
    <property type="entry name" value="MFS general substrate transporter"/>
    <property type="match status" value="1"/>
</dbReference>
<feature type="transmembrane region" description="Helical" evidence="8">
    <location>
        <begin position="303"/>
        <end position="327"/>
    </location>
</feature>
<evidence type="ECO:0000256" key="4">
    <source>
        <dbReference type="ARBA" id="ARBA00022475"/>
    </source>
</evidence>
<dbReference type="InterPro" id="IPR011701">
    <property type="entry name" value="MFS"/>
</dbReference>
<dbReference type="CDD" id="cd17324">
    <property type="entry name" value="MFS_NepI_like"/>
    <property type="match status" value="1"/>
</dbReference>
<proteinExistence type="inferred from homology"/>
<sequence length="398" mass="40290">MGVDNARLRRIRISLLVGALGMFALLYAPQPVLPQLADAFGLSPGAAALTVSATTLGLAVGAIPLGMLSEAVGRRRTMVCSLVLAAALGLVMPWVQAFPVLVGLRLAQGVAVAGLAAVAAAYLADETGGAQLGTTMGLYVAGTTIGGMSGRLLGGISGDFTGWTGGVLTVGVLGAACTALFVVLLPAERAHQRQELRWRPLLGGLRTALSDPVLYVPYLVAALGMGAFVAVYNVLGFRLTAPPLLVTPALAALAFLAYAAGTLTSALAGRAADRWGRTRTLLLGLAVTVVGLLLMLVDDLPTIMVGLVVFTGGFFAAHAVASGWVGARADASARGQASALYQFAYYGGSSVGGVLGGFAYAAWGWAGMTALLCGWLLLAGAAVAVTHRAPVAQVASES</sequence>
<evidence type="ECO:0000259" key="9">
    <source>
        <dbReference type="PROSITE" id="PS50850"/>
    </source>
</evidence>
<keyword evidence="4" id="KW-1003">Cell membrane</keyword>
<name>A0ABN3VJL7_9PSEU</name>
<keyword evidence="3" id="KW-0813">Transport</keyword>
<dbReference type="InterPro" id="IPR036259">
    <property type="entry name" value="MFS_trans_sf"/>
</dbReference>
<dbReference type="InterPro" id="IPR020846">
    <property type="entry name" value="MFS_dom"/>
</dbReference>
<keyword evidence="7 8" id="KW-0472">Membrane</keyword>
<feature type="transmembrane region" description="Helical" evidence="8">
    <location>
        <begin position="365"/>
        <end position="385"/>
    </location>
</feature>
<dbReference type="Proteomes" id="UP001500979">
    <property type="component" value="Unassembled WGS sequence"/>
</dbReference>
<protein>
    <submittedName>
        <fullName evidence="10">MFS transporter</fullName>
    </submittedName>
</protein>
<accession>A0ABN3VJL7</accession>
<gene>
    <name evidence="10" type="ORF">GCM10010470_53790</name>
</gene>
<evidence type="ECO:0000313" key="11">
    <source>
        <dbReference type="Proteomes" id="UP001500979"/>
    </source>
</evidence>
<feature type="transmembrane region" description="Helical" evidence="8">
    <location>
        <begin position="166"/>
        <end position="187"/>
    </location>
</feature>
<comment type="subcellular location">
    <subcellularLocation>
        <location evidence="1">Cell membrane</location>
        <topology evidence="1">Multi-pass membrane protein</topology>
    </subcellularLocation>
</comment>
<evidence type="ECO:0000313" key="10">
    <source>
        <dbReference type="EMBL" id="GAA2811629.1"/>
    </source>
</evidence>
<dbReference type="PROSITE" id="PS50850">
    <property type="entry name" value="MFS"/>
    <property type="match status" value="1"/>
</dbReference>
<evidence type="ECO:0000256" key="2">
    <source>
        <dbReference type="ARBA" id="ARBA00008335"/>
    </source>
</evidence>
<feature type="transmembrane region" description="Helical" evidence="8">
    <location>
        <begin position="77"/>
        <end position="96"/>
    </location>
</feature>
<feature type="domain" description="Major facilitator superfamily (MFS) profile" evidence="9">
    <location>
        <begin position="7"/>
        <end position="392"/>
    </location>
</feature>
<feature type="transmembrane region" description="Helical" evidence="8">
    <location>
        <begin position="244"/>
        <end position="268"/>
    </location>
</feature>
<evidence type="ECO:0000256" key="3">
    <source>
        <dbReference type="ARBA" id="ARBA00022448"/>
    </source>
</evidence>
<keyword evidence="5 8" id="KW-0812">Transmembrane</keyword>
<feature type="transmembrane region" description="Helical" evidence="8">
    <location>
        <begin position="44"/>
        <end position="65"/>
    </location>
</feature>
<feature type="transmembrane region" description="Helical" evidence="8">
    <location>
        <begin position="339"/>
        <end position="359"/>
    </location>
</feature>
<organism evidence="10 11">
    <name type="scientific">Saccharopolyspora taberi</name>
    <dbReference type="NCBI Taxonomy" id="60895"/>
    <lineage>
        <taxon>Bacteria</taxon>
        <taxon>Bacillati</taxon>
        <taxon>Actinomycetota</taxon>
        <taxon>Actinomycetes</taxon>
        <taxon>Pseudonocardiales</taxon>
        <taxon>Pseudonocardiaceae</taxon>
        <taxon>Saccharopolyspora</taxon>
    </lineage>
</organism>
<feature type="transmembrane region" description="Helical" evidence="8">
    <location>
        <begin position="136"/>
        <end position="154"/>
    </location>
</feature>
<dbReference type="PROSITE" id="PS00216">
    <property type="entry name" value="SUGAR_TRANSPORT_1"/>
    <property type="match status" value="1"/>
</dbReference>
<feature type="transmembrane region" description="Helical" evidence="8">
    <location>
        <begin position="102"/>
        <end position="124"/>
    </location>
</feature>